<organism evidence="9 10">
    <name type="scientific">Asanoa iriomotensis</name>
    <dbReference type="NCBI Taxonomy" id="234613"/>
    <lineage>
        <taxon>Bacteria</taxon>
        <taxon>Bacillati</taxon>
        <taxon>Actinomycetota</taxon>
        <taxon>Actinomycetes</taxon>
        <taxon>Micromonosporales</taxon>
        <taxon>Micromonosporaceae</taxon>
        <taxon>Asanoa</taxon>
    </lineage>
</organism>
<keyword evidence="7 8" id="KW-0472">Membrane</keyword>
<feature type="transmembrane region" description="Helical" evidence="8">
    <location>
        <begin position="398"/>
        <end position="420"/>
    </location>
</feature>
<keyword evidence="4" id="KW-0133">Cell shape</keyword>
<dbReference type="RefSeq" id="WP_239091189.1">
    <property type="nucleotide sequence ID" value="NZ_BONC01000080.1"/>
</dbReference>
<evidence type="ECO:0008006" key="11">
    <source>
        <dbReference type="Google" id="ProtNLM"/>
    </source>
</evidence>
<feature type="transmembrane region" description="Helical" evidence="8">
    <location>
        <begin position="42"/>
        <end position="60"/>
    </location>
</feature>
<comment type="subcellular location">
    <subcellularLocation>
        <location evidence="1">Cell membrane</location>
        <topology evidence="1">Multi-pass membrane protein</topology>
    </subcellularLocation>
</comment>
<dbReference type="Proteomes" id="UP000624325">
    <property type="component" value="Unassembled WGS sequence"/>
</dbReference>
<evidence type="ECO:0000256" key="2">
    <source>
        <dbReference type="ARBA" id="ARBA00022475"/>
    </source>
</evidence>
<evidence type="ECO:0000256" key="1">
    <source>
        <dbReference type="ARBA" id="ARBA00004651"/>
    </source>
</evidence>
<evidence type="ECO:0000256" key="7">
    <source>
        <dbReference type="ARBA" id="ARBA00023136"/>
    </source>
</evidence>
<keyword evidence="3 8" id="KW-0812">Transmembrane</keyword>
<feature type="transmembrane region" description="Helical" evidence="8">
    <location>
        <begin position="460"/>
        <end position="481"/>
    </location>
</feature>
<evidence type="ECO:0000313" key="10">
    <source>
        <dbReference type="Proteomes" id="UP000624325"/>
    </source>
</evidence>
<feature type="transmembrane region" description="Helical" evidence="8">
    <location>
        <begin position="212"/>
        <end position="232"/>
    </location>
</feature>
<dbReference type="PRINTS" id="PR01806">
    <property type="entry name" value="VIRFACTRMVIN"/>
</dbReference>
<evidence type="ECO:0000256" key="6">
    <source>
        <dbReference type="ARBA" id="ARBA00022989"/>
    </source>
</evidence>
<dbReference type="InterPro" id="IPR004268">
    <property type="entry name" value="MurJ"/>
</dbReference>
<keyword evidence="2" id="KW-1003">Cell membrane</keyword>
<accession>A0ABQ4CDQ7</accession>
<gene>
    <name evidence="9" type="ORF">Air01nite_69970</name>
</gene>
<keyword evidence="5" id="KW-0573">Peptidoglycan synthesis</keyword>
<dbReference type="PANTHER" id="PTHR47019">
    <property type="entry name" value="LIPID II FLIPPASE MURJ"/>
    <property type="match status" value="1"/>
</dbReference>
<evidence type="ECO:0000256" key="3">
    <source>
        <dbReference type="ARBA" id="ARBA00022692"/>
    </source>
</evidence>
<feature type="transmembrane region" description="Helical" evidence="8">
    <location>
        <begin position="496"/>
        <end position="516"/>
    </location>
</feature>
<name>A0ABQ4CDQ7_9ACTN</name>
<feature type="transmembrane region" description="Helical" evidence="8">
    <location>
        <begin position="426"/>
        <end position="448"/>
    </location>
</feature>
<proteinExistence type="predicted"/>
<keyword evidence="6 8" id="KW-1133">Transmembrane helix</keyword>
<protein>
    <recommendedName>
        <fullName evidence="11">Peptidoglycan lipid II flippase</fullName>
    </recommendedName>
</protein>
<dbReference type="Pfam" id="PF03023">
    <property type="entry name" value="MurJ"/>
    <property type="match status" value="1"/>
</dbReference>
<feature type="transmembrane region" description="Helical" evidence="8">
    <location>
        <begin position="100"/>
        <end position="123"/>
    </location>
</feature>
<dbReference type="EMBL" id="BONC01000080">
    <property type="protein sequence ID" value="GIF60902.1"/>
    <property type="molecule type" value="Genomic_DNA"/>
</dbReference>
<evidence type="ECO:0000313" key="9">
    <source>
        <dbReference type="EMBL" id="GIF60902.1"/>
    </source>
</evidence>
<reference evidence="9 10" key="1">
    <citation type="submission" date="2021-01" db="EMBL/GenBank/DDBJ databases">
        <title>Whole genome shotgun sequence of Asanoa iriomotensis NBRC 100142.</title>
        <authorList>
            <person name="Komaki H."/>
            <person name="Tamura T."/>
        </authorList>
    </citation>
    <scope>NUCLEOTIDE SEQUENCE [LARGE SCALE GENOMIC DNA]</scope>
    <source>
        <strain evidence="9 10">NBRC 100142</strain>
    </source>
</reference>
<feature type="transmembrane region" description="Helical" evidence="8">
    <location>
        <begin position="295"/>
        <end position="316"/>
    </location>
</feature>
<feature type="transmembrane region" description="Helical" evidence="8">
    <location>
        <begin position="359"/>
        <end position="386"/>
    </location>
</feature>
<feature type="transmembrane region" description="Helical" evidence="8">
    <location>
        <begin position="66"/>
        <end position="88"/>
    </location>
</feature>
<comment type="caution">
    <text evidence="9">The sequence shown here is derived from an EMBL/GenBank/DDBJ whole genome shotgun (WGS) entry which is preliminary data.</text>
</comment>
<feature type="transmembrane region" description="Helical" evidence="8">
    <location>
        <begin position="143"/>
        <end position="164"/>
    </location>
</feature>
<dbReference type="PANTHER" id="PTHR47019:SF1">
    <property type="entry name" value="LIPID II FLIPPASE MURJ"/>
    <property type="match status" value="1"/>
</dbReference>
<sequence>MSTPPSSTTVPPPVVAPRVARSAGLIGGLTVLSRIAGFGRTAVLGWLVGSTLLGSAYVTANYVPNIIFEIVAGGALAALVVPLLAGAVAGGDRRAEAGTVAALLTWTLSALVPLAVVVALLAGPIIDGLAGDLPASARDAGVLMLRIFAPQLPLYGVGIVLTGVLQARHRFAWPVLAPLLSSVVVAATYGLFAAVEGVRADVPGVGAGGQLILAVGTTLGVVVLSLCLVIPVRGLGLRLRPTWRFPDGAGRHALRLAGAGVVTVGLQQVAVVVTLRLANEVPDGTAVVFTVAQAVYLLPWAILAVPVATAVYPALATAHSTGDHAGYQARLAPATRGVLLLSCLGAAALFAVAEPVAGFFALAGLGGAVAGFAPGLIGYGLFAILTRALYARGLPRPAAVATAIGWATVAVAAVVLAGGLATDRRLLALTLANSVGMLVLGALLVLAVHRRAGGAALAGFGRALLVGLTAGAAAAFAGWAVADALSGGTTAGKPAALWHGVVAGIVVVLVFAAVAYPLDRHDVRPAAAAIRRRLGRRAAG</sequence>
<feature type="transmembrane region" description="Helical" evidence="8">
    <location>
        <begin position="171"/>
        <end position="192"/>
    </location>
</feature>
<feature type="transmembrane region" description="Helical" evidence="8">
    <location>
        <begin position="337"/>
        <end position="353"/>
    </location>
</feature>
<keyword evidence="10" id="KW-1185">Reference proteome</keyword>
<feature type="transmembrane region" description="Helical" evidence="8">
    <location>
        <begin position="253"/>
        <end position="275"/>
    </location>
</feature>
<dbReference type="InterPro" id="IPR051050">
    <property type="entry name" value="Lipid_II_flippase_MurJ/MviN"/>
</dbReference>
<evidence type="ECO:0000256" key="5">
    <source>
        <dbReference type="ARBA" id="ARBA00022984"/>
    </source>
</evidence>
<evidence type="ECO:0000256" key="4">
    <source>
        <dbReference type="ARBA" id="ARBA00022960"/>
    </source>
</evidence>
<evidence type="ECO:0000256" key="8">
    <source>
        <dbReference type="SAM" id="Phobius"/>
    </source>
</evidence>